<dbReference type="PANTHER" id="PTHR43639">
    <property type="entry name" value="OXIDOREDUCTASE, SHORT-CHAIN DEHYDROGENASE/REDUCTASE FAMILY (AFU_ORTHOLOGUE AFUA_5G02870)"/>
    <property type="match status" value="1"/>
</dbReference>
<organism evidence="4 5">
    <name type="scientific">Glaciecola petra</name>
    <dbReference type="NCBI Taxonomy" id="3075602"/>
    <lineage>
        <taxon>Bacteria</taxon>
        <taxon>Pseudomonadati</taxon>
        <taxon>Pseudomonadota</taxon>
        <taxon>Gammaproteobacteria</taxon>
        <taxon>Alteromonadales</taxon>
        <taxon>Alteromonadaceae</taxon>
        <taxon>Glaciecola</taxon>
    </lineage>
</organism>
<accession>A0ABU2ZVM6</accession>
<dbReference type="PANTHER" id="PTHR43639:SF1">
    <property type="entry name" value="SHORT-CHAIN DEHYDROGENASE_REDUCTASE FAMILY PROTEIN"/>
    <property type="match status" value="1"/>
</dbReference>
<dbReference type="RefSeq" id="WP_311369989.1">
    <property type="nucleotide sequence ID" value="NZ_JAVRHX010000007.1"/>
</dbReference>
<evidence type="ECO:0000256" key="3">
    <source>
        <dbReference type="RuleBase" id="RU000363"/>
    </source>
</evidence>
<dbReference type="InterPro" id="IPR002347">
    <property type="entry name" value="SDR_fam"/>
</dbReference>
<dbReference type="SUPFAM" id="SSF51735">
    <property type="entry name" value="NAD(P)-binding Rossmann-fold domains"/>
    <property type="match status" value="1"/>
</dbReference>
<evidence type="ECO:0000313" key="4">
    <source>
        <dbReference type="EMBL" id="MDT0596465.1"/>
    </source>
</evidence>
<name>A0ABU2ZVM6_9ALTE</name>
<evidence type="ECO:0000256" key="1">
    <source>
        <dbReference type="ARBA" id="ARBA00006484"/>
    </source>
</evidence>
<evidence type="ECO:0000256" key="2">
    <source>
        <dbReference type="ARBA" id="ARBA00023002"/>
    </source>
</evidence>
<dbReference type="PROSITE" id="PS00061">
    <property type="entry name" value="ADH_SHORT"/>
    <property type="match status" value="1"/>
</dbReference>
<dbReference type="InterPro" id="IPR036291">
    <property type="entry name" value="NAD(P)-bd_dom_sf"/>
</dbReference>
<dbReference type="InterPro" id="IPR020904">
    <property type="entry name" value="Sc_DH/Rdtase_CS"/>
</dbReference>
<dbReference type="Proteomes" id="UP001253545">
    <property type="component" value="Unassembled WGS sequence"/>
</dbReference>
<keyword evidence="5" id="KW-1185">Reference proteome</keyword>
<dbReference type="CDD" id="cd05233">
    <property type="entry name" value="SDR_c"/>
    <property type="match status" value="1"/>
</dbReference>
<dbReference type="PRINTS" id="PR00081">
    <property type="entry name" value="GDHRDH"/>
</dbReference>
<protein>
    <submittedName>
        <fullName evidence="4">SDR family NAD(P)-dependent oxidoreductase</fullName>
    </submittedName>
</protein>
<sequence length="250" mass="27219">MTINENKTVLVTGASSGLGSQFCRALSKDGYKVVAAARRLEKLRELCADINKHGGEAVPLELDVTDFESYSLAIDAAEAQVGMVHCLVNNAGSSISKKATEMTVKDFDFIMDLNLKAPYFLSTELARRWIANGVKGRIVNVGSVSDRKAMPGHTVYGTSKAAIARLSQQLAREWVNQGINVNTLAPGYIKTDLNEKYFDSPAGLDVINKLMPRKRIGTSEVLDKAIVYLCSPDQEYLTGQTLALEDGQTL</sequence>
<dbReference type="EMBL" id="JAVRHX010000007">
    <property type="protein sequence ID" value="MDT0596465.1"/>
    <property type="molecule type" value="Genomic_DNA"/>
</dbReference>
<comment type="caution">
    <text evidence="4">The sequence shown here is derived from an EMBL/GenBank/DDBJ whole genome shotgun (WGS) entry which is preliminary data.</text>
</comment>
<gene>
    <name evidence="4" type="ORF">RM552_16540</name>
</gene>
<proteinExistence type="inferred from homology"/>
<comment type="similarity">
    <text evidence="1 3">Belongs to the short-chain dehydrogenases/reductases (SDR) family.</text>
</comment>
<dbReference type="PRINTS" id="PR00080">
    <property type="entry name" value="SDRFAMILY"/>
</dbReference>
<dbReference type="Pfam" id="PF00106">
    <property type="entry name" value="adh_short"/>
    <property type="match status" value="1"/>
</dbReference>
<evidence type="ECO:0000313" key="5">
    <source>
        <dbReference type="Proteomes" id="UP001253545"/>
    </source>
</evidence>
<reference evidence="4 5" key="1">
    <citation type="submission" date="2023-09" db="EMBL/GenBank/DDBJ databases">
        <authorList>
            <person name="Rey-Velasco X."/>
        </authorList>
    </citation>
    <scope>NUCLEOTIDE SEQUENCE [LARGE SCALE GENOMIC DNA]</scope>
    <source>
        <strain evidence="4 5">P117</strain>
    </source>
</reference>
<keyword evidence="2" id="KW-0560">Oxidoreductase</keyword>
<dbReference type="Gene3D" id="3.40.50.720">
    <property type="entry name" value="NAD(P)-binding Rossmann-like Domain"/>
    <property type="match status" value="1"/>
</dbReference>